<dbReference type="Proteomes" id="UP001367508">
    <property type="component" value="Unassembled WGS sequence"/>
</dbReference>
<comment type="caution">
    <text evidence="1">The sequence shown here is derived from an EMBL/GenBank/DDBJ whole genome shotgun (WGS) entry which is preliminary data.</text>
</comment>
<accession>A0AAN9PJ12</accession>
<dbReference type="AlphaFoldDB" id="A0AAN9PJ12"/>
<evidence type="ECO:0000313" key="1">
    <source>
        <dbReference type="EMBL" id="KAK7298892.1"/>
    </source>
</evidence>
<evidence type="ECO:0000313" key="2">
    <source>
        <dbReference type="Proteomes" id="UP001367508"/>
    </source>
</evidence>
<organism evidence="1 2">
    <name type="scientific">Canavalia gladiata</name>
    <name type="common">Sword bean</name>
    <name type="synonym">Dolichos gladiatus</name>
    <dbReference type="NCBI Taxonomy" id="3824"/>
    <lineage>
        <taxon>Eukaryota</taxon>
        <taxon>Viridiplantae</taxon>
        <taxon>Streptophyta</taxon>
        <taxon>Embryophyta</taxon>
        <taxon>Tracheophyta</taxon>
        <taxon>Spermatophyta</taxon>
        <taxon>Magnoliopsida</taxon>
        <taxon>eudicotyledons</taxon>
        <taxon>Gunneridae</taxon>
        <taxon>Pentapetalae</taxon>
        <taxon>rosids</taxon>
        <taxon>fabids</taxon>
        <taxon>Fabales</taxon>
        <taxon>Fabaceae</taxon>
        <taxon>Papilionoideae</taxon>
        <taxon>50 kb inversion clade</taxon>
        <taxon>NPAAA clade</taxon>
        <taxon>indigoferoid/millettioid clade</taxon>
        <taxon>Phaseoleae</taxon>
        <taxon>Canavalia</taxon>
    </lineage>
</organism>
<protein>
    <submittedName>
        <fullName evidence="1">Uncharacterized protein</fullName>
    </submittedName>
</protein>
<sequence length="92" mass="10480">MECKLGNSSQTQTSAGGRHSCLPPCDITQQVWKPSFLHDLKNKNPVDRSTLPLFSTLLRLRKLAMVRDLKEHKGMELDKEEDTWEQASGTLR</sequence>
<dbReference type="EMBL" id="JAYMYQ010000023">
    <property type="protein sequence ID" value="KAK7298892.1"/>
    <property type="molecule type" value="Genomic_DNA"/>
</dbReference>
<proteinExistence type="predicted"/>
<keyword evidence="2" id="KW-1185">Reference proteome</keyword>
<gene>
    <name evidence="1" type="ORF">VNO77_46212</name>
</gene>
<reference evidence="1 2" key="1">
    <citation type="submission" date="2024-01" db="EMBL/GenBank/DDBJ databases">
        <title>The genomes of 5 underutilized Papilionoideae crops provide insights into root nodulation and disease resistanc.</title>
        <authorList>
            <person name="Jiang F."/>
        </authorList>
    </citation>
    <scope>NUCLEOTIDE SEQUENCE [LARGE SCALE GENOMIC DNA]</scope>
    <source>
        <strain evidence="1">LVBAO_FW01</strain>
        <tissue evidence="1">Leaves</tissue>
    </source>
</reference>
<name>A0AAN9PJ12_CANGL</name>